<proteinExistence type="predicted"/>
<evidence type="ECO:0000313" key="2">
    <source>
        <dbReference type="Proteomes" id="UP000799755"/>
    </source>
</evidence>
<organism evidence="1 2">
    <name type="scientific">Lindgomyces ingoldianus</name>
    <dbReference type="NCBI Taxonomy" id="673940"/>
    <lineage>
        <taxon>Eukaryota</taxon>
        <taxon>Fungi</taxon>
        <taxon>Dikarya</taxon>
        <taxon>Ascomycota</taxon>
        <taxon>Pezizomycotina</taxon>
        <taxon>Dothideomycetes</taxon>
        <taxon>Pleosporomycetidae</taxon>
        <taxon>Pleosporales</taxon>
        <taxon>Lindgomycetaceae</taxon>
        <taxon>Lindgomyces</taxon>
    </lineage>
</organism>
<gene>
    <name evidence="1" type="ORF">BDR25DRAFT_343507</name>
</gene>
<comment type="caution">
    <text evidence="1">The sequence shown here is derived from an EMBL/GenBank/DDBJ whole genome shotgun (WGS) entry which is preliminary data.</text>
</comment>
<dbReference type="Proteomes" id="UP000799755">
    <property type="component" value="Unassembled WGS sequence"/>
</dbReference>
<name>A0ACB6QS66_9PLEO</name>
<feature type="non-terminal residue" evidence="1">
    <location>
        <position position="219"/>
    </location>
</feature>
<accession>A0ACB6QS66</accession>
<protein>
    <submittedName>
        <fullName evidence="1">Uncharacterized protein</fullName>
    </submittedName>
</protein>
<sequence length="219" mass="24260">MVFSCFLVSAIFGVLFQAWNTSAQITAYSFNGTYTGNISLTFNPRGFFDALTRNCQFIADHLEASPENPKNSSKDRFTIAQIYGECLATQYGDYFACSQPFENLKFLPVEAFPAMYHTQNNDTRPWKNATLPVLPLSNSTQKLPSIVPIMEAACQFDYDSIANSTCCAKGPSSSRPCGKMSFNLLACSIQSVRTYVGCTAKQDSNITQCVSRTAKRINF</sequence>
<reference evidence="1" key="1">
    <citation type="journal article" date="2020" name="Stud. Mycol.">
        <title>101 Dothideomycetes genomes: a test case for predicting lifestyles and emergence of pathogens.</title>
        <authorList>
            <person name="Haridas S."/>
            <person name="Albert R."/>
            <person name="Binder M."/>
            <person name="Bloem J."/>
            <person name="Labutti K."/>
            <person name="Salamov A."/>
            <person name="Andreopoulos B."/>
            <person name="Baker S."/>
            <person name="Barry K."/>
            <person name="Bills G."/>
            <person name="Bluhm B."/>
            <person name="Cannon C."/>
            <person name="Castanera R."/>
            <person name="Culley D."/>
            <person name="Daum C."/>
            <person name="Ezra D."/>
            <person name="Gonzalez J."/>
            <person name="Henrissat B."/>
            <person name="Kuo A."/>
            <person name="Liang C."/>
            <person name="Lipzen A."/>
            <person name="Lutzoni F."/>
            <person name="Magnuson J."/>
            <person name="Mondo S."/>
            <person name="Nolan M."/>
            <person name="Ohm R."/>
            <person name="Pangilinan J."/>
            <person name="Park H.-J."/>
            <person name="Ramirez L."/>
            <person name="Alfaro M."/>
            <person name="Sun H."/>
            <person name="Tritt A."/>
            <person name="Yoshinaga Y."/>
            <person name="Zwiers L.-H."/>
            <person name="Turgeon B."/>
            <person name="Goodwin S."/>
            <person name="Spatafora J."/>
            <person name="Crous P."/>
            <person name="Grigoriev I."/>
        </authorList>
    </citation>
    <scope>NUCLEOTIDE SEQUENCE</scope>
    <source>
        <strain evidence="1">ATCC 200398</strain>
    </source>
</reference>
<dbReference type="EMBL" id="MU003510">
    <property type="protein sequence ID" value="KAF2469828.1"/>
    <property type="molecule type" value="Genomic_DNA"/>
</dbReference>
<keyword evidence="2" id="KW-1185">Reference proteome</keyword>
<evidence type="ECO:0000313" key="1">
    <source>
        <dbReference type="EMBL" id="KAF2469828.1"/>
    </source>
</evidence>